<reference evidence="1 2" key="1">
    <citation type="journal article" date="2022" name="DNA Res.">
        <title>Chromosomal-level genome assembly of the orchid tree Bauhinia variegata (Leguminosae; Cercidoideae) supports the allotetraploid origin hypothesis of Bauhinia.</title>
        <authorList>
            <person name="Zhong Y."/>
            <person name="Chen Y."/>
            <person name="Zheng D."/>
            <person name="Pang J."/>
            <person name="Liu Y."/>
            <person name="Luo S."/>
            <person name="Meng S."/>
            <person name="Qian L."/>
            <person name="Wei D."/>
            <person name="Dai S."/>
            <person name="Zhou R."/>
        </authorList>
    </citation>
    <scope>NUCLEOTIDE SEQUENCE [LARGE SCALE GENOMIC DNA]</scope>
    <source>
        <strain evidence="1">BV-YZ2020</strain>
    </source>
</reference>
<gene>
    <name evidence="1" type="ORF">L6164_026310</name>
</gene>
<organism evidence="1 2">
    <name type="scientific">Bauhinia variegata</name>
    <name type="common">Purple orchid tree</name>
    <name type="synonym">Phanera variegata</name>
    <dbReference type="NCBI Taxonomy" id="167791"/>
    <lineage>
        <taxon>Eukaryota</taxon>
        <taxon>Viridiplantae</taxon>
        <taxon>Streptophyta</taxon>
        <taxon>Embryophyta</taxon>
        <taxon>Tracheophyta</taxon>
        <taxon>Spermatophyta</taxon>
        <taxon>Magnoliopsida</taxon>
        <taxon>eudicotyledons</taxon>
        <taxon>Gunneridae</taxon>
        <taxon>Pentapetalae</taxon>
        <taxon>rosids</taxon>
        <taxon>fabids</taxon>
        <taxon>Fabales</taxon>
        <taxon>Fabaceae</taxon>
        <taxon>Cercidoideae</taxon>
        <taxon>Cercideae</taxon>
        <taxon>Bauhiniinae</taxon>
        <taxon>Bauhinia</taxon>
    </lineage>
</organism>
<keyword evidence="2" id="KW-1185">Reference proteome</keyword>
<protein>
    <submittedName>
        <fullName evidence="1">Uncharacterized protein</fullName>
    </submittedName>
</protein>
<proteinExistence type="predicted"/>
<name>A0ACB9LQH4_BAUVA</name>
<evidence type="ECO:0000313" key="1">
    <source>
        <dbReference type="EMBL" id="KAI4313323.1"/>
    </source>
</evidence>
<evidence type="ECO:0000313" key="2">
    <source>
        <dbReference type="Proteomes" id="UP000828941"/>
    </source>
</evidence>
<dbReference type="EMBL" id="CM039436">
    <property type="protein sequence ID" value="KAI4313323.1"/>
    <property type="molecule type" value="Genomic_DNA"/>
</dbReference>
<sequence length="72" mass="8011">MFGKKEDAKGEESKISNNNWDKWKHGGIIRGAARTQAPTTTNYDVGSTNWVVLRLAPFRSAMKVTILGYEPA</sequence>
<comment type="caution">
    <text evidence="1">The sequence shown here is derived from an EMBL/GenBank/DDBJ whole genome shotgun (WGS) entry which is preliminary data.</text>
</comment>
<accession>A0ACB9LQH4</accession>
<dbReference type="Proteomes" id="UP000828941">
    <property type="component" value="Chromosome 11"/>
</dbReference>